<feature type="domain" description="Response regulatory" evidence="8">
    <location>
        <begin position="6"/>
        <end position="120"/>
    </location>
</feature>
<dbReference type="PROSITE" id="PS50110">
    <property type="entry name" value="RESPONSE_REGULATORY"/>
    <property type="match status" value="1"/>
</dbReference>
<feature type="DNA-binding region" description="OmpR/PhoB-type" evidence="7">
    <location>
        <begin position="129"/>
        <end position="224"/>
    </location>
</feature>
<evidence type="ECO:0000256" key="7">
    <source>
        <dbReference type="PROSITE-ProRule" id="PRU01091"/>
    </source>
</evidence>
<evidence type="ECO:0000256" key="3">
    <source>
        <dbReference type="ARBA" id="ARBA00023015"/>
    </source>
</evidence>
<dbReference type="InterPro" id="IPR001867">
    <property type="entry name" value="OmpR/PhoB-type_DNA-bd"/>
</dbReference>
<keyword evidence="4 7" id="KW-0238">DNA-binding</keyword>
<evidence type="ECO:0000256" key="1">
    <source>
        <dbReference type="ARBA" id="ARBA00022553"/>
    </source>
</evidence>
<dbReference type="PANTHER" id="PTHR48111">
    <property type="entry name" value="REGULATOR OF RPOS"/>
    <property type="match status" value="1"/>
</dbReference>
<keyword evidence="5" id="KW-0804">Transcription</keyword>
<dbReference type="PROSITE" id="PS51755">
    <property type="entry name" value="OMPR_PHOB"/>
    <property type="match status" value="1"/>
</dbReference>
<evidence type="ECO:0000313" key="11">
    <source>
        <dbReference type="Proteomes" id="UP001321445"/>
    </source>
</evidence>
<keyword evidence="3" id="KW-0805">Transcription regulation</keyword>
<dbReference type="CDD" id="cd00383">
    <property type="entry name" value="trans_reg_C"/>
    <property type="match status" value="1"/>
</dbReference>
<evidence type="ECO:0000256" key="4">
    <source>
        <dbReference type="ARBA" id="ARBA00023125"/>
    </source>
</evidence>
<dbReference type="EMBL" id="AP027370">
    <property type="protein sequence ID" value="BDY13618.1"/>
    <property type="molecule type" value="Genomic_DNA"/>
</dbReference>
<keyword evidence="2" id="KW-0902">Two-component regulatory system</keyword>
<accession>A0ABM8FMM8</accession>
<feature type="domain" description="OmpR/PhoB-type" evidence="9">
    <location>
        <begin position="129"/>
        <end position="224"/>
    </location>
</feature>
<gene>
    <name evidence="10" type="primary">dccR_4</name>
    <name evidence="10" type="ORF">HCR_19300</name>
</gene>
<reference evidence="10 11" key="1">
    <citation type="submission" date="2023-03" db="EMBL/GenBank/DDBJ databases">
        <title>Description of Hydrogenimonas sp. ISO32.</title>
        <authorList>
            <person name="Mino S."/>
            <person name="Fukazawa S."/>
            <person name="Sawabe T."/>
        </authorList>
    </citation>
    <scope>NUCLEOTIDE SEQUENCE [LARGE SCALE GENOMIC DNA]</scope>
    <source>
        <strain evidence="10 11">ISO32</strain>
    </source>
</reference>
<dbReference type="InterPro" id="IPR039420">
    <property type="entry name" value="WalR-like"/>
</dbReference>
<evidence type="ECO:0000256" key="5">
    <source>
        <dbReference type="ARBA" id="ARBA00023163"/>
    </source>
</evidence>
<dbReference type="SMART" id="SM00862">
    <property type="entry name" value="Trans_reg_C"/>
    <property type="match status" value="1"/>
</dbReference>
<evidence type="ECO:0000313" key="10">
    <source>
        <dbReference type="EMBL" id="BDY13618.1"/>
    </source>
</evidence>
<proteinExistence type="predicted"/>
<dbReference type="InterPro" id="IPR001789">
    <property type="entry name" value="Sig_transdc_resp-reg_receiver"/>
</dbReference>
<dbReference type="Pfam" id="PF00072">
    <property type="entry name" value="Response_reg"/>
    <property type="match status" value="1"/>
</dbReference>
<dbReference type="SUPFAM" id="SSF52172">
    <property type="entry name" value="CheY-like"/>
    <property type="match status" value="1"/>
</dbReference>
<keyword evidence="11" id="KW-1185">Reference proteome</keyword>
<evidence type="ECO:0000256" key="6">
    <source>
        <dbReference type="PROSITE-ProRule" id="PRU00169"/>
    </source>
</evidence>
<dbReference type="InterPro" id="IPR036388">
    <property type="entry name" value="WH-like_DNA-bd_sf"/>
</dbReference>
<keyword evidence="1 6" id="KW-0597">Phosphoprotein</keyword>
<dbReference type="SMART" id="SM00448">
    <property type="entry name" value="REC"/>
    <property type="match status" value="1"/>
</dbReference>
<dbReference type="Proteomes" id="UP001321445">
    <property type="component" value="Chromosome"/>
</dbReference>
<organism evidence="10 11">
    <name type="scientific">Hydrogenimonas cancrithermarum</name>
    <dbReference type="NCBI Taxonomy" id="2993563"/>
    <lineage>
        <taxon>Bacteria</taxon>
        <taxon>Pseudomonadati</taxon>
        <taxon>Campylobacterota</taxon>
        <taxon>Epsilonproteobacteria</taxon>
        <taxon>Campylobacterales</taxon>
        <taxon>Hydrogenimonadaceae</taxon>
        <taxon>Hydrogenimonas</taxon>
    </lineage>
</organism>
<dbReference type="Pfam" id="PF00486">
    <property type="entry name" value="Trans_reg_C"/>
    <property type="match status" value="1"/>
</dbReference>
<dbReference type="Gene3D" id="1.10.10.10">
    <property type="entry name" value="Winged helix-like DNA-binding domain superfamily/Winged helix DNA-binding domain"/>
    <property type="match status" value="1"/>
</dbReference>
<dbReference type="RefSeq" id="WP_286336566.1">
    <property type="nucleotide sequence ID" value="NZ_AP027370.1"/>
</dbReference>
<evidence type="ECO:0000256" key="2">
    <source>
        <dbReference type="ARBA" id="ARBA00023012"/>
    </source>
</evidence>
<evidence type="ECO:0000259" key="8">
    <source>
        <dbReference type="PROSITE" id="PS50110"/>
    </source>
</evidence>
<protein>
    <submittedName>
        <fullName evidence="10">Two-component response regulator</fullName>
    </submittedName>
</protein>
<evidence type="ECO:0000259" key="9">
    <source>
        <dbReference type="PROSITE" id="PS51755"/>
    </source>
</evidence>
<dbReference type="Gene3D" id="3.40.50.2300">
    <property type="match status" value="1"/>
</dbReference>
<sequence>MGQKSKIFLLEDDTNLSETITDFLEDEGFEVETAYDGEEAEERLYEKRYDLLLLDVNVPGTSGFELLKEARERGIDTPAIFITSLNAIENLEEGYESGADDYIRKPFALKELLLRVTTLLKRNFSHKESPRIEIAPNIEYDSIGNTLYIDNEPTALQPKELTLLKLFLSHPNEVLPHETIYEYLWSYEETPSESALRTYIKKLRKAIGKDKIVSIKRYGYKYLP</sequence>
<dbReference type="PANTHER" id="PTHR48111:SF21">
    <property type="entry name" value="DNA-BINDING DUAL MASTER TRANSCRIPTIONAL REGULATOR RPAA"/>
    <property type="match status" value="1"/>
</dbReference>
<feature type="modified residue" description="4-aspartylphosphate" evidence="6">
    <location>
        <position position="55"/>
    </location>
</feature>
<name>A0ABM8FMM8_9BACT</name>
<dbReference type="InterPro" id="IPR011006">
    <property type="entry name" value="CheY-like_superfamily"/>
</dbReference>